<dbReference type="NCBIfam" id="NF011405">
    <property type="entry name" value="PRK14830.1"/>
    <property type="match status" value="1"/>
</dbReference>
<dbReference type="PROSITE" id="PS01066">
    <property type="entry name" value="UPP_SYNTHASE"/>
    <property type="match status" value="1"/>
</dbReference>
<dbReference type="PANTHER" id="PTHR10291">
    <property type="entry name" value="DEHYDRODOLICHYL DIPHOSPHATE SYNTHASE FAMILY MEMBER"/>
    <property type="match status" value="1"/>
</dbReference>
<evidence type="ECO:0000256" key="2">
    <source>
        <dbReference type="ARBA" id="ARBA00022679"/>
    </source>
</evidence>
<accession>A0A382BQ50</accession>
<name>A0A382BQ50_9ZZZZ</name>
<dbReference type="AlphaFoldDB" id="A0A382BQ50"/>
<keyword evidence="2" id="KW-0808">Transferase</keyword>
<organism evidence="3">
    <name type="scientific">marine metagenome</name>
    <dbReference type="NCBI Taxonomy" id="408172"/>
    <lineage>
        <taxon>unclassified sequences</taxon>
        <taxon>metagenomes</taxon>
        <taxon>ecological metagenomes</taxon>
    </lineage>
</organism>
<evidence type="ECO:0000256" key="1">
    <source>
        <dbReference type="ARBA" id="ARBA00001946"/>
    </source>
</evidence>
<dbReference type="InterPro" id="IPR018520">
    <property type="entry name" value="UPP_synth-like_CS"/>
</dbReference>
<gene>
    <name evidence="3" type="ORF">METZ01_LOCUS168759</name>
</gene>
<reference evidence="3" key="1">
    <citation type="submission" date="2018-05" db="EMBL/GenBank/DDBJ databases">
        <authorList>
            <person name="Lanie J.A."/>
            <person name="Ng W.-L."/>
            <person name="Kazmierczak K.M."/>
            <person name="Andrzejewski T.M."/>
            <person name="Davidsen T.M."/>
            <person name="Wayne K.J."/>
            <person name="Tettelin H."/>
            <person name="Glass J.I."/>
            <person name="Rusch D."/>
            <person name="Podicherti R."/>
            <person name="Tsui H.-C.T."/>
            <person name="Winkler M.E."/>
        </authorList>
    </citation>
    <scope>NUCLEOTIDE SEQUENCE</scope>
</reference>
<protein>
    <recommendedName>
        <fullName evidence="4">Isoprenyl transferase</fullName>
    </recommendedName>
</protein>
<dbReference type="SUPFAM" id="SSF64005">
    <property type="entry name" value="Undecaprenyl diphosphate synthase"/>
    <property type="match status" value="1"/>
</dbReference>
<dbReference type="GO" id="GO:0045547">
    <property type="term" value="F:ditrans,polycis-polyprenyl diphosphate synthase [(2E,6E)-farnesyl diphosphate specific] activity"/>
    <property type="evidence" value="ECO:0007669"/>
    <property type="project" value="TreeGrafter"/>
</dbReference>
<proteinExistence type="inferred from homology"/>
<dbReference type="Pfam" id="PF01255">
    <property type="entry name" value="Prenyltransf"/>
    <property type="match status" value="1"/>
</dbReference>
<dbReference type="InterPro" id="IPR036424">
    <property type="entry name" value="UPP_synth-like_sf"/>
</dbReference>
<evidence type="ECO:0000313" key="3">
    <source>
        <dbReference type="EMBL" id="SVB15905.1"/>
    </source>
</evidence>
<dbReference type="NCBIfam" id="TIGR00055">
    <property type="entry name" value="uppS"/>
    <property type="match status" value="1"/>
</dbReference>
<comment type="cofactor">
    <cofactor evidence="1">
        <name>Mg(2+)</name>
        <dbReference type="ChEBI" id="CHEBI:18420"/>
    </cofactor>
</comment>
<dbReference type="InterPro" id="IPR001441">
    <property type="entry name" value="UPP_synth-like"/>
</dbReference>
<evidence type="ECO:0008006" key="4">
    <source>
        <dbReference type="Google" id="ProtNLM"/>
    </source>
</evidence>
<dbReference type="FunFam" id="3.40.1180.10:FF:000001">
    <property type="entry name" value="(2E,6E)-farnesyl-diphosphate-specific ditrans,polycis-undecaprenyl-diphosphate synthase"/>
    <property type="match status" value="1"/>
</dbReference>
<dbReference type="Gene3D" id="3.40.1180.10">
    <property type="entry name" value="Decaprenyl diphosphate synthase-like"/>
    <property type="match status" value="1"/>
</dbReference>
<dbReference type="CDD" id="cd00475">
    <property type="entry name" value="Cis_IPPS"/>
    <property type="match status" value="1"/>
</dbReference>
<dbReference type="PANTHER" id="PTHR10291:SF0">
    <property type="entry name" value="DEHYDRODOLICHYL DIPHOSPHATE SYNTHASE 2"/>
    <property type="match status" value="1"/>
</dbReference>
<dbReference type="GO" id="GO:0016094">
    <property type="term" value="P:polyprenol biosynthetic process"/>
    <property type="evidence" value="ECO:0007669"/>
    <property type="project" value="TreeGrafter"/>
</dbReference>
<sequence>MSLTKLRDNVLNQKNIPEHIAIIMDGNGRWAKEKSLPRLAGHHEGINSVREITRVCGEIGVKHLTLYTFSTENWRRPKREVSSLMKLLFNTIQDEIKNLHKNKVKLTTIGDLNALPKSARESIMEGIELTKSNIGLNLILALNYGARQEIIRAVKKIANQISLGETAIEHVSEQTISDNLYTSTIKDPDLLIRTGGERRISNFLLWQSAYSELYMTDTYWPGFRETQILTAIQNFQNRERRFGKTSKQVQSI</sequence>
<dbReference type="HAMAP" id="MF_01139">
    <property type="entry name" value="ISPT"/>
    <property type="match status" value="1"/>
</dbReference>
<dbReference type="EMBL" id="UINC01030849">
    <property type="protein sequence ID" value="SVB15905.1"/>
    <property type="molecule type" value="Genomic_DNA"/>
</dbReference>